<evidence type="ECO:0000313" key="3">
    <source>
        <dbReference type="EMBL" id="KGM10168.1"/>
    </source>
</evidence>
<dbReference type="InterPro" id="IPR013538">
    <property type="entry name" value="ASHA1/2-like_C"/>
</dbReference>
<dbReference type="RefSeq" id="WP_052105487.1">
    <property type="nucleotide sequence ID" value="NZ_AXCZ01000154.1"/>
</dbReference>
<evidence type="ECO:0000259" key="2">
    <source>
        <dbReference type="Pfam" id="PF08327"/>
    </source>
</evidence>
<gene>
    <name evidence="3" type="ORF">N869_12030</name>
</gene>
<dbReference type="SUPFAM" id="SSF55961">
    <property type="entry name" value="Bet v1-like"/>
    <property type="match status" value="1"/>
</dbReference>
<accession>A0A0A0BNV2</accession>
<reference evidence="3 4" key="1">
    <citation type="submission" date="2013-08" db="EMBL/GenBank/DDBJ databases">
        <title>Genome sequencing of Cellulomonas bogoriensis 69B4.</title>
        <authorList>
            <person name="Chen F."/>
            <person name="Li Y."/>
            <person name="Wang G."/>
        </authorList>
    </citation>
    <scope>NUCLEOTIDE SEQUENCE [LARGE SCALE GENOMIC DNA]</scope>
    <source>
        <strain evidence="3 4">69B4</strain>
    </source>
</reference>
<name>A0A0A0BNV2_9CELL</name>
<dbReference type="Proteomes" id="UP000054314">
    <property type="component" value="Unassembled WGS sequence"/>
</dbReference>
<dbReference type="OrthoDB" id="8117292at2"/>
<dbReference type="EMBL" id="AXCZ01000154">
    <property type="protein sequence ID" value="KGM10168.1"/>
    <property type="molecule type" value="Genomic_DNA"/>
</dbReference>
<evidence type="ECO:0000313" key="4">
    <source>
        <dbReference type="Proteomes" id="UP000054314"/>
    </source>
</evidence>
<proteinExistence type="inferred from homology"/>
<comment type="caution">
    <text evidence="3">The sequence shown here is derived from an EMBL/GenBank/DDBJ whole genome shotgun (WGS) entry which is preliminary data.</text>
</comment>
<dbReference type="InterPro" id="IPR023393">
    <property type="entry name" value="START-like_dom_sf"/>
</dbReference>
<dbReference type="Pfam" id="PF08327">
    <property type="entry name" value="AHSA1"/>
    <property type="match status" value="1"/>
</dbReference>
<keyword evidence="4" id="KW-1185">Reference proteome</keyword>
<organism evidence="3 4">
    <name type="scientific">Cellulomonas bogoriensis 69B4 = DSM 16987</name>
    <dbReference type="NCBI Taxonomy" id="1386082"/>
    <lineage>
        <taxon>Bacteria</taxon>
        <taxon>Bacillati</taxon>
        <taxon>Actinomycetota</taxon>
        <taxon>Actinomycetes</taxon>
        <taxon>Micrococcales</taxon>
        <taxon>Cellulomonadaceae</taxon>
        <taxon>Cellulomonas</taxon>
    </lineage>
</organism>
<protein>
    <submittedName>
        <fullName evidence="3">ATPase</fullName>
    </submittedName>
</protein>
<sequence length="187" mass="20772">MTTNHIASSAPATLLGTPRQTLRFERRLATDLDDAWTLVSDPARVARWFAPVTVGDDDSRTRPQDAVGRTWTTHWDDGREYATGTIVRCEPPHLLEVTWTASDDADEASADSVLRVSLTEQADGVLLTLEHEGLGETDLVQYGAGWHTYLDRLGDGRFTVIDWSARYAELEPVYRRLTQAGQATDQG</sequence>
<comment type="similarity">
    <text evidence="1">Belongs to the AHA1 family.</text>
</comment>
<feature type="domain" description="Activator of Hsp90 ATPase homologue 1/2-like C-terminal" evidence="2">
    <location>
        <begin position="32"/>
        <end position="153"/>
    </location>
</feature>
<dbReference type="Gene3D" id="3.30.530.20">
    <property type="match status" value="1"/>
</dbReference>
<dbReference type="AlphaFoldDB" id="A0A0A0BNV2"/>
<evidence type="ECO:0000256" key="1">
    <source>
        <dbReference type="ARBA" id="ARBA00006817"/>
    </source>
</evidence>